<dbReference type="EMBL" id="JBHLXJ010000004">
    <property type="protein sequence ID" value="MFC0349137.1"/>
    <property type="molecule type" value="Genomic_DNA"/>
</dbReference>
<dbReference type="Proteomes" id="UP001589844">
    <property type="component" value="Unassembled WGS sequence"/>
</dbReference>
<sequence>MFTEDDFFAVSKFLKLGVRIHVKNPMGQRPSFTSSFPNPKGGVIKLETTNLYDIERKLRTLLASDVPVKTKLTPFNYLGTNFEGVLYCTKGTNDYVVQETKNLFGSPSNTIIRTAEYFIQLLE</sequence>
<comment type="caution">
    <text evidence="1">The sequence shown here is derived from an EMBL/GenBank/DDBJ whole genome shotgun (WGS) entry which is preliminary data.</text>
</comment>
<keyword evidence="2" id="KW-1185">Reference proteome</keyword>
<proteinExistence type="predicted"/>
<evidence type="ECO:0000313" key="2">
    <source>
        <dbReference type="Proteomes" id="UP001589844"/>
    </source>
</evidence>
<accession>A0ABV6IBT4</accession>
<protein>
    <submittedName>
        <fullName evidence="1">Uncharacterized protein</fullName>
    </submittedName>
</protein>
<dbReference type="RefSeq" id="WP_390210508.1">
    <property type="nucleotide sequence ID" value="NZ_JBHLXJ010000004.1"/>
</dbReference>
<name>A0ABV6IBT4_9BURK</name>
<reference evidence="1 2" key="1">
    <citation type="submission" date="2024-09" db="EMBL/GenBank/DDBJ databases">
        <authorList>
            <person name="Sun Q."/>
            <person name="Mori K."/>
        </authorList>
    </citation>
    <scope>NUCLEOTIDE SEQUENCE [LARGE SCALE GENOMIC DNA]</scope>
    <source>
        <strain evidence="1 2">CCM 8677</strain>
    </source>
</reference>
<evidence type="ECO:0000313" key="1">
    <source>
        <dbReference type="EMBL" id="MFC0349137.1"/>
    </source>
</evidence>
<organism evidence="1 2">
    <name type="scientific">Undibacterium danionis</name>
    <dbReference type="NCBI Taxonomy" id="1812100"/>
    <lineage>
        <taxon>Bacteria</taxon>
        <taxon>Pseudomonadati</taxon>
        <taxon>Pseudomonadota</taxon>
        <taxon>Betaproteobacteria</taxon>
        <taxon>Burkholderiales</taxon>
        <taxon>Oxalobacteraceae</taxon>
        <taxon>Undibacterium</taxon>
    </lineage>
</organism>
<gene>
    <name evidence="1" type="ORF">ACFFJH_04925</name>
</gene>